<keyword evidence="2" id="KW-0520">NAD</keyword>
<dbReference type="AlphaFoldDB" id="A0A316AF75"/>
<evidence type="ECO:0000313" key="5">
    <source>
        <dbReference type="Proteomes" id="UP000245469"/>
    </source>
</evidence>
<dbReference type="InterPro" id="IPR006140">
    <property type="entry name" value="D-isomer_DH_NAD-bd"/>
</dbReference>
<dbReference type="SUPFAM" id="SSF51735">
    <property type="entry name" value="NAD(P)-binding Rossmann-fold domains"/>
    <property type="match status" value="1"/>
</dbReference>
<name>A0A316AF75_9ACTN</name>
<dbReference type="GO" id="GO:0051287">
    <property type="term" value="F:NAD binding"/>
    <property type="evidence" value="ECO:0007669"/>
    <property type="project" value="InterPro"/>
</dbReference>
<feature type="domain" description="D-isomer specific 2-hydroxyacid dehydrogenase NAD-binding" evidence="3">
    <location>
        <begin position="112"/>
        <end position="278"/>
    </location>
</feature>
<sequence length="310" mass="32246">MTQQNREQQPLVVVPETEGVAALAGTGVRTVVVAPDAEVPEHARGASVLVVGPAESAAEVEAALAQVAQLPDLRLLVSLGQGSEQWGDLREGVAIATARGAHGGSTAEWVLAAVLAQLRLLPEHLDAQRKHRWGGRTARTLMRSNVLILGAGDLGENVRARLLPFGATVTVAARTARDGVVSMEAAQELLGSTDVLVVVLPLTDATHHVVDAELLAALPDGALVVNAGRGPLVDTAALLAELQRGRLLAALDVTDPEPLPADHPLWDAPGLLLTSHVAGNTEGAGERAWAQVAEQVAAFARGERPPNLVR</sequence>
<reference evidence="4 5" key="1">
    <citation type="submission" date="2018-03" db="EMBL/GenBank/DDBJ databases">
        <title>Genomic Encyclopedia of Archaeal and Bacterial Type Strains, Phase II (KMG-II): from individual species to whole genera.</title>
        <authorList>
            <person name="Goeker M."/>
        </authorList>
    </citation>
    <scope>NUCLEOTIDE SEQUENCE [LARGE SCALE GENOMIC DNA]</scope>
    <source>
        <strain evidence="4 5">DSM 44889</strain>
    </source>
</reference>
<accession>A0A316AF75</accession>
<dbReference type="Pfam" id="PF02826">
    <property type="entry name" value="2-Hacid_dh_C"/>
    <property type="match status" value="1"/>
</dbReference>
<dbReference type="Proteomes" id="UP000245469">
    <property type="component" value="Unassembled WGS sequence"/>
</dbReference>
<dbReference type="InterPro" id="IPR036291">
    <property type="entry name" value="NAD(P)-bd_dom_sf"/>
</dbReference>
<gene>
    <name evidence="4" type="ORF">BXY45_101226</name>
</gene>
<dbReference type="PROSITE" id="PS00671">
    <property type="entry name" value="D_2_HYDROXYACID_DH_3"/>
    <property type="match status" value="1"/>
</dbReference>
<protein>
    <submittedName>
        <fullName evidence="4">Phosphoglycerate dehydrogenase-like enzyme</fullName>
    </submittedName>
</protein>
<keyword evidence="5" id="KW-1185">Reference proteome</keyword>
<dbReference type="OrthoDB" id="4324715at2"/>
<evidence type="ECO:0000313" key="4">
    <source>
        <dbReference type="EMBL" id="PWJ56251.1"/>
    </source>
</evidence>
<dbReference type="EMBL" id="QGDQ01000001">
    <property type="protein sequence ID" value="PWJ56251.1"/>
    <property type="molecule type" value="Genomic_DNA"/>
</dbReference>
<organism evidence="4 5">
    <name type="scientific">Quadrisphaera granulorum</name>
    <dbReference type="NCBI Taxonomy" id="317664"/>
    <lineage>
        <taxon>Bacteria</taxon>
        <taxon>Bacillati</taxon>
        <taxon>Actinomycetota</taxon>
        <taxon>Actinomycetes</taxon>
        <taxon>Kineosporiales</taxon>
        <taxon>Kineosporiaceae</taxon>
        <taxon>Quadrisphaera</taxon>
    </lineage>
</organism>
<evidence type="ECO:0000256" key="1">
    <source>
        <dbReference type="ARBA" id="ARBA00023002"/>
    </source>
</evidence>
<dbReference type="Gene3D" id="3.40.50.720">
    <property type="entry name" value="NAD(P)-binding Rossmann-like Domain"/>
    <property type="match status" value="2"/>
</dbReference>
<dbReference type="InterPro" id="IPR029753">
    <property type="entry name" value="D-isomer_DH_CS"/>
</dbReference>
<keyword evidence="1" id="KW-0560">Oxidoreductase</keyword>
<dbReference type="PANTHER" id="PTHR43333">
    <property type="entry name" value="2-HACID_DH_C DOMAIN-CONTAINING PROTEIN"/>
    <property type="match status" value="1"/>
</dbReference>
<dbReference type="RefSeq" id="WP_109772440.1">
    <property type="nucleotide sequence ID" value="NZ_QGDQ01000001.1"/>
</dbReference>
<evidence type="ECO:0000256" key="2">
    <source>
        <dbReference type="ARBA" id="ARBA00023027"/>
    </source>
</evidence>
<proteinExistence type="predicted"/>
<dbReference type="PANTHER" id="PTHR43333:SF1">
    <property type="entry name" value="D-ISOMER SPECIFIC 2-HYDROXYACID DEHYDROGENASE NAD-BINDING DOMAIN-CONTAINING PROTEIN"/>
    <property type="match status" value="1"/>
</dbReference>
<evidence type="ECO:0000259" key="3">
    <source>
        <dbReference type="Pfam" id="PF02826"/>
    </source>
</evidence>
<dbReference type="GO" id="GO:0016616">
    <property type="term" value="F:oxidoreductase activity, acting on the CH-OH group of donors, NAD or NADP as acceptor"/>
    <property type="evidence" value="ECO:0007669"/>
    <property type="project" value="UniProtKB-ARBA"/>
</dbReference>
<comment type="caution">
    <text evidence="4">The sequence shown here is derived from an EMBL/GenBank/DDBJ whole genome shotgun (WGS) entry which is preliminary data.</text>
</comment>